<feature type="transmembrane region" description="Helical" evidence="1">
    <location>
        <begin position="15"/>
        <end position="35"/>
    </location>
</feature>
<dbReference type="RefSeq" id="XP_033518144.1">
    <property type="nucleotide sequence ID" value="XM_033669262.1"/>
</dbReference>
<evidence type="ECO:0000313" key="3">
    <source>
        <dbReference type="Proteomes" id="UP000799771"/>
    </source>
</evidence>
<dbReference type="EMBL" id="ML977522">
    <property type="protein sequence ID" value="KAF2123750.1"/>
    <property type="molecule type" value="Genomic_DNA"/>
</dbReference>
<dbReference type="Proteomes" id="UP000799771">
    <property type="component" value="Unassembled WGS sequence"/>
</dbReference>
<evidence type="ECO:0000313" key="2">
    <source>
        <dbReference type="EMBL" id="KAF2123750.1"/>
    </source>
</evidence>
<keyword evidence="3" id="KW-1185">Reference proteome</keyword>
<dbReference type="GeneID" id="54409694"/>
<keyword evidence="1" id="KW-0812">Transmembrane</keyword>
<evidence type="ECO:0000256" key="1">
    <source>
        <dbReference type="SAM" id="Phobius"/>
    </source>
</evidence>
<feature type="transmembrane region" description="Helical" evidence="1">
    <location>
        <begin position="47"/>
        <end position="67"/>
    </location>
</feature>
<name>A0A6A5ZVY4_9PLEO</name>
<feature type="transmembrane region" description="Helical" evidence="1">
    <location>
        <begin position="79"/>
        <end position="99"/>
    </location>
</feature>
<gene>
    <name evidence="2" type="ORF">P153DRAFT_371430</name>
</gene>
<reference evidence="2" key="1">
    <citation type="journal article" date="2020" name="Stud. Mycol.">
        <title>101 Dothideomycetes genomes: a test case for predicting lifestyles and emergence of pathogens.</title>
        <authorList>
            <person name="Haridas S."/>
            <person name="Albert R."/>
            <person name="Binder M."/>
            <person name="Bloem J."/>
            <person name="Labutti K."/>
            <person name="Salamov A."/>
            <person name="Andreopoulos B."/>
            <person name="Baker S."/>
            <person name="Barry K."/>
            <person name="Bills G."/>
            <person name="Bluhm B."/>
            <person name="Cannon C."/>
            <person name="Castanera R."/>
            <person name="Culley D."/>
            <person name="Daum C."/>
            <person name="Ezra D."/>
            <person name="Gonzalez J."/>
            <person name="Henrissat B."/>
            <person name="Kuo A."/>
            <person name="Liang C."/>
            <person name="Lipzen A."/>
            <person name="Lutzoni F."/>
            <person name="Magnuson J."/>
            <person name="Mondo S."/>
            <person name="Nolan M."/>
            <person name="Ohm R."/>
            <person name="Pangilinan J."/>
            <person name="Park H.-J."/>
            <person name="Ramirez L."/>
            <person name="Alfaro M."/>
            <person name="Sun H."/>
            <person name="Tritt A."/>
            <person name="Yoshinaga Y."/>
            <person name="Zwiers L.-H."/>
            <person name="Turgeon B."/>
            <person name="Goodwin S."/>
            <person name="Spatafora J."/>
            <person name="Crous P."/>
            <person name="Grigoriev I."/>
        </authorList>
    </citation>
    <scope>NUCLEOTIDE SEQUENCE</scope>
    <source>
        <strain evidence="2">CBS 119687</strain>
    </source>
</reference>
<accession>A0A6A5ZVY4</accession>
<dbReference type="AlphaFoldDB" id="A0A6A5ZVY4"/>
<sequence length="147" mass="16947">MHTTTLFTRVKQHSLLFLLFFPTLLSLTPLAYYTLGYPLPKLLHIPTYHLTSIHLLILCIITALLLAEHLPKIPRIAILVLYSAYVFLRWAVCGAWTWFQGMPAHIALEDRGRTVEHRVKHLEKVVVGLQIERKSCNLMPSPLIFHD</sequence>
<keyword evidence="1" id="KW-1133">Transmembrane helix</keyword>
<proteinExistence type="predicted"/>
<keyword evidence="1" id="KW-0472">Membrane</keyword>
<organism evidence="2 3">
    <name type="scientific">Dothidotthia symphoricarpi CBS 119687</name>
    <dbReference type="NCBI Taxonomy" id="1392245"/>
    <lineage>
        <taxon>Eukaryota</taxon>
        <taxon>Fungi</taxon>
        <taxon>Dikarya</taxon>
        <taxon>Ascomycota</taxon>
        <taxon>Pezizomycotina</taxon>
        <taxon>Dothideomycetes</taxon>
        <taxon>Pleosporomycetidae</taxon>
        <taxon>Pleosporales</taxon>
        <taxon>Dothidotthiaceae</taxon>
        <taxon>Dothidotthia</taxon>
    </lineage>
</organism>
<protein>
    <submittedName>
        <fullName evidence="2">Uncharacterized protein</fullName>
    </submittedName>
</protein>